<dbReference type="InterPro" id="IPR018313">
    <property type="entry name" value="SBP_3_CS"/>
</dbReference>
<feature type="domain" description="Solute-binding protein family 3/N-terminal" evidence="5">
    <location>
        <begin position="65"/>
        <end position="291"/>
    </location>
</feature>
<reference evidence="6 7" key="1">
    <citation type="submission" date="2017-03" db="EMBL/GenBank/DDBJ databases">
        <title>Genome sequence of Clostridium hungatei DSM 14427.</title>
        <authorList>
            <person name="Poehlein A."/>
            <person name="Daniel R."/>
        </authorList>
    </citation>
    <scope>NUCLEOTIDE SEQUENCE [LARGE SCALE GENOMIC DNA]</scope>
    <source>
        <strain evidence="6 7">DSM 14427</strain>
    </source>
</reference>
<evidence type="ECO:0000256" key="1">
    <source>
        <dbReference type="ARBA" id="ARBA00004196"/>
    </source>
</evidence>
<comment type="similarity">
    <text evidence="2 4">Belongs to the bacterial solute-binding protein 3 family.</text>
</comment>
<keyword evidence="3" id="KW-0732">Signal</keyword>
<evidence type="ECO:0000256" key="2">
    <source>
        <dbReference type="ARBA" id="ARBA00010333"/>
    </source>
</evidence>
<evidence type="ECO:0000313" key="7">
    <source>
        <dbReference type="Proteomes" id="UP000191554"/>
    </source>
</evidence>
<keyword evidence="7" id="KW-1185">Reference proteome</keyword>
<comment type="subcellular location">
    <subcellularLocation>
        <location evidence="1">Cell envelope</location>
    </subcellularLocation>
</comment>
<organism evidence="6 7">
    <name type="scientific">Ruminiclostridium hungatei</name>
    <name type="common">Clostridium hungatei</name>
    <dbReference type="NCBI Taxonomy" id="48256"/>
    <lineage>
        <taxon>Bacteria</taxon>
        <taxon>Bacillati</taxon>
        <taxon>Bacillota</taxon>
        <taxon>Clostridia</taxon>
        <taxon>Eubacteriales</taxon>
        <taxon>Oscillospiraceae</taxon>
        <taxon>Ruminiclostridium</taxon>
    </lineage>
</organism>
<dbReference type="PANTHER" id="PTHR35936:SF19">
    <property type="entry name" value="AMINO-ACID-BINDING PROTEIN YXEM-RELATED"/>
    <property type="match status" value="1"/>
</dbReference>
<evidence type="ECO:0000259" key="5">
    <source>
        <dbReference type="SMART" id="SM00062"/>
    </source>
</evidence>
<comment type="caution">
    <text evidence="6">The sequence shown here is derived from an EMBL/GenBank/DDBJ whole genome shotgun (WGS) entry which is preliminary data.</text>
</comment>
<dbReference type="OrthoDB" id="115856at2"/>
<dbReference type="AlphaFoldDB" id="A0A1V4SMX1"/>
<dbReference type="PANTHER" id="PTHR35936">
    <property type="entry name" value="MEMBRANE-BOUND LYTIC MUREIN TRANSGLYCOSYLASE F"/>
    <property type="match status" value="1"/>
</dbReference>
<dbReference type="PROSITE" id="PS01039">
    <property type="entry name" value="SBP_BACTERIAL_3"/>
    <property type="match status" value="1"/>
</dbReference>
<dbReference type="CDD" id="cd13530">
    <property type="entry name" value="PBP2_peptides_like"/>
    <property type="match status" value="1"/>
</dbReference>
<dbReference type="Gene3D" id="3.40.190.10">
    <property type="entry name" value="Periplasmic binding protein-like II"/>
    <property type="match status" value="2"/>
</dbReference>
<accession>A0A1V4SMX1</accession>
<evidence type="ECO:0000256" key="3">
    <source>
        <dbReference type="ARBA" id="ARBA00022729"/>
    </source>
</evidence>
<dbReference type="GO" id="GO:0030313">
    <property type="term" value="C:cell envelope"/>
    <property type="evidence" value="ECO:0007669"/>
    <property type="project" value="UniProtKB-SubCell"/>
</dbReference>
<dbReference type="SUPFAM" id="SSF53850">
    <property type="entry name" value="Periplasmic binding protein-like II"/>
    <property type="match status" value="1"/>
</dbReference>
<dbReference type="STRING" id="48256.CLHUN_11260"/>
<dbReference type="EMBL" id="MZGX01000005">
    <property type="protein sequence ID" value="OPX45239.1"/>
    <property type="molecule type" value="Genomic_DNA"/>
</dbReference>
<proteinExistence type="inferred from homology"/>
<protein>
    <submittedName>
        <fullName evidence="6">Cystine-binding periplasmic protein</fullName>
    </submittedName>
</protein>
<gene>
    <name evidence="6" type="primary">fliY_2</name>
    <name evidence="6" type="ORF">CLHUN_11260</name>
</gene>
<name>A0A1V4SMX1_RUMHU</name>
<dbReference type="InterPro" id="IPR001638">
    <property type="entry name" value="Solute-binding_3/MltF_N"/>
</dbReference>
<sequence>MKKIKVEKLIAASLALLLLFTLVTGCGSGKSSTEDASKTSSAASASAGSPSAESQVLKKIKDKGYILIGSSNDAPFSYKDVKTGKLEGIDIEILREICNRLGIPDIQMKVIDFSNLLVELNNNSIDMVVDAMYVKEERLQIAAFTDKWYQEGEAVVIPADSKIASKEDLKGKTIGAQPGTTFYETAQKWLDDGKIGKLEAYDSQATLMTAVNMGKVDAVVTDGIVAGYTLSSDSSLKLKLLSPYEAEASGQIGAAVRFKDKDFLSEVNKVLNAMKEDGTLMKILEKYGLTGDYYVGVEEGTTRNIK</sequence>
<evidence type="ECO:0000256" key="4">
    <source>
        <dbReference type="RuleBase" id="RU003744"/>
    </source>
</evidence>
<dbReference type="PROSITE" id="PS51257">
    <property type="entry name" value="PROKAR_LIPOPROTEIN"/>
    <property type="match status" value="1"/>
</dbReference>
<dbReference type="RefSeq" id="WP_080063575.1">
    <property type="nucleotide sequence ID" value="NZ_MZGX01000005.1"/>
</dbReference>
<dbReference type="SMART" id="SM00062">
    <property type="entry name" value="PBPb"/>
    <property type="match status" value="1"/>
</dbReference>
<dbReference type="Proteomes" id="UP000191554">
    <property type="component" value="Unassembled WGS sequence"/>
</dbReference>
<evidence type="ECO:0000313" key="6">
    <source>
        <dbReference type="EMBL" id="OPX45239.1"/>
    </source>
</evidence>
<dbReference type="Pfam" id="PF00497">
    <property type="entry name" value="SBP_bac_3"/>
    <property type="match status" value="1"/>
</dbReference>